<dbReference type="EMBL" id="FTNK01000005">
    <property type="protein sequence ID" value="SIQ93637.1"/>
    <property type="molecule type" value="Genomic_DNA"/>
</dbReference>
<dbReference type="InterPro" id="IPR035326">
    <property type="entry name" value="Beta_sandwich_Seath"/>
</dbReference>
<dbReference type="InterPro" id="IPR020287">
    <property type="entry name" value="Tail_sheath_C"/>
</dbReference>
<dbReference type="Pfam" id="PF17482">
    <property type="entry name" value="Phage_sheath_1C"/>
    <property type="match status" value="1"/>
</dbReference>
<dbReference type="Pfam" id="PF04984">
    <property type="entry name" value="Phage_sheath_1"/>
    <property type="match status" value="1"/>
</dbReference>
<dbReference type="Gene3D" id="3.30.1370.220">
    <property type="match status" value="1"/>
</dbReference>
<evidence type="ECO:0000256" key="1">
    <source>
        <dbReference type="ARBA" id="ARBA00008005"/>
    </source>
</evidence>
<dbReference type="Gene3D" id="3.40.50.11790">
    <property type="match status" value="1"/>
</dbReference>
<gene>
    <name evidence="6" type="ORF">SAMN05421578_105127</name>
</gene>
<dbReference type="Gene3D" id="2.60.40.4290">
    <property type="match status" value="1"/>
</dbReference>
<comment type="similarity">
    <text evidence="1">Belongs to the myoviridae tail sheath protein family.</text>
</comment>
<evidence type="ECO:0000313" key="7">
    <source>
        <dbReference type="Proteomes" id="UP000186666"/>
    </source>
</evidence>
<evidence type="ECO:0000259" key="3">
    <source>
        <dbReference type="Pfam" id="PF17481"/>
    </source>
</evidence>
<feature type="domain" description="Phage tail sheath protein-like beta-sandwich" evidence="3">
    <location>
        <begin position="91"/>
        <end position="179"/>
    </location>
</feature>
<reference evidence="6 7" key="1">
    <citation type="submission" date="2017-01" db="EMBL/GenBank/DDBJ databases">
        <authorList>
            <person name="Varghese N."/>
            <person name="Submissions S."/>
        </authorList>
    </citation>
    <scope>NUCLEOTIDE SEQUENCE [LARGE SCALE GENOMIC DNA]</scope>
    <source>
        <strain evidence="6 7">ATCC 23464</strain>
    </source>
</reference>
<proteinExistence type="inferred from homology"/>
<evidence type="ECO:0000259" key="5">
    <source>
        <dbReference type="Pfam" id="PF22671"/>
    </source>
</evidence>
<organism evidence="6 7">
    <name type="scientific">Paenibacillus macquariensis</name>
    <dbReference type="NCBI Taxonomy" id="948756"/>
    <lineage>
        <taxon>Bacteria</taxon>
        <taxon>Bacillati</taxon>
        <taxon>Bacillota</taxon>
        <taxon>Bacilli</taxon>
        <taxon>Bacillales</taxon>
        <taxon>Paenibacillaceae</taxon>
        <taxon>Paenibacillus</taxon>
    </lineage>
</organism>
<evidence type="ECO:0000313" key="6">
    <source>
        <dbReference type="EMBL" id="SIQ93637.1"/>
    </source>
</evidence>
<dbReference type="RefSeq" id="WP_068586924.1">
    <property type="nucleotide sequence ID" value="NZ_FTNK01000005.1"/>
</dbReference>
<feature type="domain" description="Tail sheath protein Gp18-like" evidence="5">
    <location>
        <begin position="33"/>
        <end position="90"/>
    </location>
</feature>
<name>A0ABY1JX80_9BACL</name>
<feature type="domain" description="Tail sheath protein C-terminal" evidence="4">
    <location>
        <begin position="337"/>
        <end position="437"/>
    </location>
</feature>
<dbReference type="InterPro" id="IPR035089">
    <property type="entry name" value="Phage_sheath_subtilisin"/>
</dbReference>
<dbReference type="Proteomes" id="UP000186666">
    <property type="component" value="Unassembled WGS sequence"/>
</dbReference>
<accession>A0ABY1JX80</accession>
<evidence type="ECO:0000259" key="2">
    <source>
        <dbReference type="Pfam" id="PF04984"/>
    </source>
</evidence>
<sequence>MAGGTFVTQNKVRPGVYIETSSVPKPLGALGERGITALALTLPWGPSKQLITVEAGADTFDVLGYDITGASLLLVKESLKRAKTLLLYRLNEGVKATATLTTLTVTAKYGGVRGNDISVIIQTNIDDPAKFDVTTLVLGAVVNTQIVSGIAGLMTNDWVVFSGTGSLAVTAGLPLAGGANGTVTNADHTAFLSALELQEFQTVGLTTDEAQLKSVYTAFVKRLREDEGKKVQAVVPNYPIADYEGVISVKNGVVLSDGTTLTNAQTVAWVAGATAAANVNEALTYSAYDDAVDVVPRYTNSQIIAALNAGEFLFTASNGRAIVEQDINTLQSFTVKKGKEFRKNRVIRVLDGIANDLKTIFEKFYIGKVDNNADGRNLLRSEAINYFTTLQNINAIQNFDAQNDITFIQGVESDAVYAESFAQPVDSIEKIYFRLKVK</sequence>
<evidence type="ECO:0000259" key="4">
    <source>
        <dbReference type="Pfam" id="PF17482"/>
    </source>
</evidence>
<dbReference type="Pfam" id="PF22671">
    <property type="entry name" value="Gp18_domIII_N"/>
    <property type="match status" value="1"/>
</dbReference>
<dbReference type="InterPro" id="IPR054564">
    <property type="entry name" value="Gp18_domIII_N"/>
</dbReference>
<dbReference type="Gene3D" id="3.30.1490.360">
    <property type="match status" value="1"/>
</dbReference>
<keyword evidence="7" id="KW-1185">Reference proteome</keyword>
<dbReference type="Gene3D" id="3.30.360.90">
    <property type="match status" value="1"/>
</dbReference>
<feature type="domain" description="Tail sheath protein subtilisin-like" evidence="2">
    <location>
        <begin position="181"/>
        <end position="329"/>
    </location>
</feature>
<dbReference type="Pfam" id="PF17481">
    <property type="entry name" value="Phage_sheath_domII"/>
    <property type="match status" value="1"/>
</dbReference>
<protein>
    <submittedName>
        <fullName evidence="6">Phage tail sheath protein</fullName>
    </submittedName>
</protein>
<comment type="caution">
    <text evidence="6">The sequence shown here is derived from an EMBL/GenBank/DDBJ whole genome shotgun (WGS) entry which is preliminary data.</text>
</comment>